<organism evidence="1 2">
    <name type="scientific">Bathycoccus prasinos</name>
    <dbReference type="NCBI Taxonomy" id="41875"/>
    <lineage>
        <taxon>Eukaryota</taxon>
        <taxon>Viridiplantae</taxon>
        <taxon>Chlorophyta</taxon>
        <taxon>Mamiellophyceae</taxon>
        <taxon>Mamiellales</taxon>
        <taxon>Bathycoccaceae</taxon>
        <taxon>Bathycoccus</taxon>
    </lineage>
</organism>
<dbReference type="AlphaFoldDB" id="K8FIF7"/>
<dbReference type="PANTHER" id="PTHR12941:SF10">
    <property type="entry name" value="ER MEMBRANE PROTEIN COMPLEX SUBUNIT 8_9 HOMOLOG"/>
    <property type="match status" value="1"/>
</dbReference>
<accession>K8FIF7</accession>
<dbReference type="InterPro" id="IPR005366">
    <property type="entry name" value="EMC8/9"/>
</dbReference>
<dbReference type="STRING" id="41875.K8FIF7"/>
<reference evidence="1 2" key="1">
    <citation type="submission" date="2011-10" db="EMBL/GenBank/DDBJ databases">
        <authorList>
            <person name="Genoscope - CEA"/>
        </authorList>
    </citation>
    <scope>NUCLEOTIDE SEQUENCE [LARGE SCALE GENOMIC DNA]</scope>
    <source>
        <strain evidence="1 2">RCC 1105</strain>
    </source>
</reference>
<sequence length="220" mass="24104">MREENTPKEGEETLHFSSLAHRKVFAHIRKHPNSDVSGALLVREDDKDNAFIEDAIPLFHSESGNVSVLNEIALTHIQKYANTSHPIGTMRVGGLYFANGNLYAGVLPDRAQGLAEAVGDGARNGIRCVLLEPTAFDAETKNVSTSKSSSPFRVFKSNNNNANNVNFELKEQDKGTVKVVLAPPLDDLDAASTNTNTKDVCDFDDHFDDVGKDWRNASFS</sequence>
<dbReference type="Proteomes" id="UP000198341">
    <property type="component" value="Chromosome 9"/>
</dbReference>
<dbReference type="GeneID" id="19013634"/>
<keyword evidence="2" id="KW-1185">Reference proteome</keyword>
<evidence type="ECO:0000313" key="2">
    <source>
        <dbReference type="Proteomes" id="UP000198341"/>
    </source>
</evidence>
<protein>
    <submittedName>
        <fullName evidence="1">Uncharacterized protein</fullName>
    </submittedName>
</protein>
<gene>
    <name evidence="1" type="ORF">Bathy09g01270</name>
</gene>
<dbReference type="PANTHER" id="PTHR12941">
    <property type="entry name" value="ER MEMBRANE PROTEIN COMPLEX"/>
    <property type="match status" value="1"/>
</dbReference>
<dbReference type="Pfam" id="PF03665">
    <property type="entry name" value="UPF0172"/>
    <property type="match status" value="1"/>
</dbReference>
<dbReference type="EMBL" id="FO082270">
    <property type="protein sequence ID" value="CCO66769.1"/>
    <property type="molecule type" value="Genomic_DNA"/>
</dbReference>
<dbReference type="KEGG" id="bpg:Bathy09g01270"/>
<dbReference type="RefSeq" id="XP_007511209.1">
    <property type="nucleotide sequence ID" value="XM_007511147.1"/>
</dbReference>
<proteinExistence type="predicted"/>
<name>K8FIF7_9CHLO</name>
<evidence type="ECO:0000313" key="1">
    <source>
        <dbReference type="EMBL" id="CCO66769.1"/>
    </source>
</evidence>
<dbReference type="GO" id="GO:0072546">
    <property type="term" value="C:EMC complex"/>
    <property type="evidence" value="ECO:0007669"/>
    <property type="project" value="InterPro"/>
</dbReference>